<sequence length="109" mass="12154">MEVISDIDADGEHVTQRRNLTGSEHVTFRPVDSSLSILNGSEPLGIVVGPVSRQLGQLPMPLYLSGRHSVYSKALCLHQAIRGIQATSRPRRESYYEYMKELSTQLPDT</sequence>
<organism evidence="1 2">
    <name type="scientific">Lasiodiplodia mahajangana</name>
    <dbReference type="NCBI Taxonomy" id="1108764"/>
    <lineage>
        <taxon>Eukaryota</taxon>
        <taxon>Fungi</taxon>
        <taxon>Dikarya</taxon>
        <taxon>Ascomycota</taxon>
        <taxon>Pezizomycotina</taxon>
        <taxon>Dothideomycetes</taxon>
        <taxon>Dothideomycetes incertae sedis</taxon>
        <taxon>Botryosphaeriales</taxon>
        <taxon>Botryosphaeriaceae</taxon>
        <taxon>Lasiodiplodia</taxon>
    </lineage>
</organism>
<reference evidence="1" key="1">
    <citation type="submission" date="2022-12" db="EMBL/GenBank/DDBJ databases">
        <title>Genome Sequence of Lasiodiplodia mahajangana.</title>
        <authorList>
            <person name="Buettner E."/>
        </authorList>
    </citation>
    <scope>NUCLEOTIDE SEQUENCE</scope>
    <source>
        <strain evidence="1">VT137</strain>
    </source>
</reference>
<dbReference type="EMBL" id="JAPUUL010002865">
    <property type="protein sequence ID" value="KAJ8124651.1"/>
    <property type="molecule type" value="Genomic_DNA"/>
</dbReference>
<gene>
    <name evidence="1" type="ORF">O1611_g8989</name>
</gene>
<keyword evidence="2" id="KW-1185">Reference proteome</keyword>
<dbReference type="Proteomes" id="UP001153332">
    <property type="component" value="Unassembled WGS sequence"/>
</dbReference>
<proteinExistence type="predicted"/>
<protein>
    <submittedName>
        <fullName evidence="1">Uncharacterized protein</fullName>
    </submittedName>
</protein>
<accession>A0ACC2JB61</accession>
<comment type="caution">
    <text evidence="1">The sequence shown here is derived from an EMBL/GenBank/DDBJ whole genome shotgun (WGS) entry which is preliminary data.</text>
</comment>
<name>A0ACC2JB61_9PEZI</name>
<evidence type="ECO:0000313" key="2">
    <source>
        <dbReference type="Proteomes" id="UP001153332"/>
    </source>
</evidence>
<evidence type="ECO:0000313" key="1">
    <source>
        <dbReference type="EMBL" id="KAJ8124651.1"/>
    </source>
</evidence>